<dbReference type="Gene3D" id="3.30.70.60">
    <property type="match status" value="1"/>
</dbReference>
<dbReference type="STRING" id="1795632.TH606_02885"/>
<dbReference type="EMBL" id="LSFI01000009">
    <property type="protein sequence ID" value="OAG28212.1"/>
    <property type="molecule type" value="Genomic_DNA"/>
</dbReference>
<accession>A0A177EAI7</accession>
<dbReference type="Proteomes" id="UP000076964">
    <property type="component" value="Unassembled WGS sequence"/>
</dbReference>
<keyword evidence="1" id="KW-0472">Membrane</keyword>
<keyword evidence="3" id="KW-1185">Reference proteome</keyword>
<name>A0A177EAI7_9BACT</name>
<organism evidence="2 3">
    <name type="scientific">Thermodesulfatator autotrophicus</name>
    <dbReference type="NCBI Taxonomy" id="1795632"/>
    <lineage>
        <taxon>Bacteria</taxon>
        <taxon>Pseudomonadati</taxon>
        <taxon>Thermodesulfobacteriota</taxon>
        <taxon>Thermodesulfobacteria</taxon>
        <taxon>Thermodesulfobacteriales</taxon>
        <taxon>Thermodesulfatatoraceae</taxon>
        <taxon>Thermodesulfatator</taxon>
    </lineage>
</organism>
<evidence type="ECO:0000313" key="2">
    <source>
        <dbReference type="EMBL" id="OAG28212.1"/>
    </source>
</evidence>
<feature type="transmembrane region" description="Helical" evidence="1">
    <location>
        <begin position="20"/>
        <end position="41"/>
    </location>
</feature>
<gene>
    <name evidence="2" type="ORF">TH606_02885</name>
</gene>
<protein>
    <submittedName>
        <fullName evidence="2">Uncharacterized protein</fullName>
    </submittedName>
</protein>
<evidence type="ECO:0000313" key="3">
    <source>
        <dbReference type="Proteomes" id="UP000076964"/>
    </source>
</evidence>
<dbReference type="InterPro" id="IPR014717">
    <property type="entry name" value="Transl_elong_EF1B/ribsomal_bS6"/>
</dbReference>
<dbReference type="RefSeq" id="WP_068541194.1">
    <property type="nucleotide sequence ID" value="NZ_LSFI01000009.1"/>
</dbReference>
<evidence type="ECO:0000256" key="1">
    <source>
        <dbReference type="SAM" id="Phobius"/>
    </source>
</evidence>
<dbReference type="OrthoDB" id="9797139at2"/>
<keyword evidence="1" id="KW-1133">Transmembrane helix</keyword>
<dbReference type="AlphaFoldDB" id="A0A177EAI7"/>
<keyword evidence="1" id="KW-0812">Transmembrane</keyword>
<comment type="caution">
    <text evidence="2">The sequence shown here is derived from an EMBL/GenBank/DDBJ whole genome shotgun (WGS) entry which is preliminary data.</text>
</comment>
<reference evidence="2 3" key="1">
    <citation type="submission" date="2016-02" db="EMBL/GenBank/DDBJ databases">
        <title>Draft genome sequence of Thermodesulfatator sp. S606.</title>
        <authorList>
            <person name="Lai Q."/>
            <person name="Cao J."/>
            <person name="Dupont S."/>
            <person name="Shao Z."/>
            <person name="Jebbar M."/>
            <person name="Alain K."/>
        </authorList>
    </citation>
    <scope>NUCLEOTIDE SEQUENCE [LARGE SCALE GENOMIC DNA]</scope>
    <source>
        <strain evidence="2 3">S606</strain>
    </source>
</reference>
<sequence>MKFSLSRIFKRDNLSLSRFLWWAGPILLALLVLSLFTWPAWENYRLKKELYQEKLELLVRYQKKISRDKPRLEKELAKTKDLENKIFIGLDPYVIVSELEKEIGQISGLKLRTFRIIKRENISEQIQKVKVLLTLDGDIKGMVEFLEKLSQTNKALRVSRLTIISRRYFKDYVLSVNMELEALYSSNSFEDISSKARTARVEKK</sequence>
<proteinExistence type="predicted"/>